<dbReference type="EMBL" id="BAAAOS010000020">
    <property type="protein sequence ID" value="GAA1581128.1"/>
    <property type="molecule type" value="Genomic_DNA"/>
</dbReference>
<evidence type="ECO:0000313" key="3">
    <source>
        <dbReference type="Proteomes" id="UP001500393"/>
    </source>
</evidence>
<reference evidence="2 3" key="1">
    <citation type="journal article" date="2019" name="Int. J. Syst. Evol. Microbiol.">
        <title>The Global Catalogue of Microorganisms (GCM) 10K type strain sequencing project: providing services to taxonomists for standard genome sequencing and annotation.</title>
        <authorList>
            <consortium name="The Broad Institute Genomics Platform"/>
            <consortium name="The Broad Institute Genome Sequencing Center for Infectious Disease"/>
            <person name="Wu L."/>
            <person name="Ma J."/>
        </authorList>
    </citation>
    <scope>NUCLEOTIDE SEQUENCE [LARGE SCALE GENOMIC DNA]</scope>
    <source>
        <strain evidence="2 3">JCM 14969</strain>
    </source>
</reference>
<comment type="caution">
    <text evidence="2">The sequence shown here is derived from an EMBL/GenBank/DDBJ whole genome shotgun (WGS) entry which is preliminary data.</text>
</comment>
<accession>A0ABN2DMY5</accession>
<keyword evidence="1" id="KW-0472">Membrane</keyword>
<name>A0ABN2DMY5_9ACTN</name>
<keyword evidence="1" id="KW-0812">Transmembrane</keyword>
<gene>
    <name evidence="2" type="ORF">GCM10009789_38740</name>
</gene>
<feature type="transmembrane region" description="Helical" evidence="1">
    <location>
        <begin position="41"/>
        <end position="61"/>
    </location>
</feature>
<evidence type="ECO:0000313" key="2">
    <source>
        <dbReference type="EMBL" id="GAA1581128.1"/>
    </source>
</evidence>
<keyword evidence="1" id="KW-1133">Transmembrane helix</keyword>
<dbReference type="Proteomes" id="UP001500393">
    <property type="component" value="Unassembled WGS sequence"/>
</dbReference>
<protein>
    <submittedName>
        <fullName evidence="2">Uncharacterized protein</fullName>
    </submittedName>
</protein>
<keyword evidence="3" id="KW-1185">Reference proteome</keyword>
<dbReference type="RefSeq" id="WP_344215751.1">
    <property type="nucleotide sequence ID" value="NZ_BAAAOS010000020.1"/>
</dbReference>
<proteinExistence type="predicted"/>
<evidence type="ECO:0000256" key="1">
    <source>
        <dbReference type="SAM" id="Phobius"/>
    </source>
</evidence>
<sequence length="342" mass="36557">MDDVRDLGAQLHRLAATDPLDPIDATALLERSRRRKRRRRLRSIGGVTAGVAAVALAASLMPNLSTANDDPRVAGSVTPKPVTITKAAGDSFTSVPGVPRGEAGLAGPLPMAETIRRCTLRYPQNKRPLKHKGQWAVGETLPYVLQPGDRPMMCTIPGGDKPSDQLVAAARRDPMPSSPAAQLRNCSVLFWSDLTNWRVVASETAPGVGTALMALSPSGRKVLNCQLGPKTGDNATPLGAGPGIYPATNYDTAKIEPWIGGHLDCPTYGVPCRGFAYVGAGRVSPKVTRMRIEPTNGTPGHDVMVRDGWYAVAWFAKGNFTEWGAQLTAYDRTGNVLKTITR</sequence>
<organism evidence="2 3">
    <name type="scientific">Kribbella sancticallisti</name>
    <dbReference type="NCBI Taxonomy" id="460087"/>
    <lineage>
        <taxon>Bacteria</taxon>
        <taxon>Bacillati</taxon>
        <taxon>Actinomycetota</taxon>
        <taxon>Actinomycetes</taxon>
        <taxon>Propionibacteriales</taxon>
        <taxon>Kribbellaceae</taxon>
        <taxon>Kribbella</taxon>
    </lineage>
</organism>